<comment type="subcellular location">
    <subcellularLocation>
        <location evidence="7">Cell membrane</location>
        <topology evidence="7">Multi-pass membrane protein</topology>
    </subcellularLocation>
</comment>
<evidence type="ECO:0000313" key="10">
    <source>
        <dbReference type="Proteomes" id="UP001500755"/>
    </source>
</evidence>
<sequence length="335" mass="37030">MHHNGVVVYLNQIDPIAFSLGPLPVYWYGIMYVLGFVVAWWLGTRRIRAGRLPRITEDKFLDLLVYGIFGVVIGGRVGYVLFYAFGEFLQNPLYLFYFRDGGMSFHGGLLGVVLVSWLWARRNKVHLADLIDFIAPLVPAGLGFGRIGNFVGGELWGKYTNAGWGVVFPTAEPQLATQSAEVVRAEYETGALDALARHPSQLYQAVLEGLVMFLILWFFSRRPRPRYAVAGMFALLYGCFRFLVEFVRLPDEQLGYLAFGWLTMGQVLSLPLILLGIGLLWFSRKSPTLEPVVPVKDEDGEVAGGAEVVNGADSAVANGADGDGTDEEKGTPPEK</sequence>
<keyword evidence="6 7" id="KW-0472">Membrane</keyword>
<dbReference type="PANTHER" id="PTHR30589">
    <property type="entry name" value="PROLIPOPROTEIN DIACYLGLYCERYL TRANSFERASE"/>
    <property type="match status" value="1"/>
</dbReference>
<dbReference type="GO" id="GO:0016740">
    <property type="term" value="F:transferase activity"/>
    <property type="evidence" value="ECO:0007669"/>
    <property type="project" value="UniProtKB-KW"/>
</dbReference>
<dbReference type="PANTHER" id="PTHR30589:SF0">
    <property type="entry name" value="PHOSPHATIDYLGLYCEROL--PROLIPOPROTEIN DIACYLGLYCERYL TRANSFERASE"/>
    <property type="match status" value="1"/>
</dbReference>
<comment type="pathway">
    <text evidence="7">Protein modification; lipoprotein biosynthesis (diacylglyceryl transfer).</text>
</comment>
<keyword evidence="4 7" id="KW-0812">Transmembrane</keyword>
<dbReference type="Pfam" id="PF01790">
    <property type="entry name" value="LGT"/>
    <property type="match status" value="1"/>
</dbReference>
<dbReference type="PROSITE" id="PS01311">
    <property type="entry name" value="LGT"/>
    <property type="match status" value="1"/>
</dbReference>
<feature type="region of interest" description="Disordered" evidence="8">
    <location>
        <begin position="312"/>
        <end position="335"/>
    </location>
</feature>
<feature type="transmembrane region" description="Helical" evidence="7">
    <location>
        <begin position="202"/>
        <end position="220"/>
    </location>
</feature>
<comment type="similarity">
    <text evidence="1 7">Belongs to the Lgt family.</text>
</comment>
<evidence type="ECO:0000256" key="8">
    <source>
        <dbReference type="SAM" id="MobiDB-lite"/>
    </source>
</evidence>
<dbReference type="EMBL" id="BAAANO010000021">
    <property type="protein sequence ID" value="GAA2011364.1"/>
    <property type="molecule type" value="Genomic_DNA"/>
</dbReference>
<evidence type="ECO:0000313" key="9">
    <source>
        <dbReference type="EMBL" id="GAA2011364.1"/>
    </source>
</evidence>
<comment type="caution">
    <text evidence="9">The sequence shown here is derived from an EMBL/GenBank/DDBJ whole genome shotgun (WGS) entry which is preliminary data.</text>
</comment>
<keyword evidence="2 7" id="KW-1003">Cell membrane</keyword>
<feature type="binding site" evidence="7">
    <location>
        <position position="146"/>
    </location>
    <ligand>
        <name>a 1,2-diacyl-sn-glycero-3-phospho-(1'-sn-glycerol)</name>
        <dbReference type="ChEBI" id="CHEBI:64716"/>
    </ligand>
</feature>
<evidence type="ECO:0000256" key="7">
    <source>
        <dbReference type="HAMAP-Rule" id="MF_01147"/>
    </source>
</evidence>
<protein>
    <recommendedName>
        <fullName evidence="7">Phosphatidylglycerol--prolipoprotein diacylglyceryl transferase</fullName>
        <ecNumber evidence="7">2.5.1.145</ecNumber>
    </recommendedName>
</protein>
<gene>
    <name evidence="7 9" type="primary">lgt</name>
    <name evidence="9" type="ORF">GCM10009755_23400</name>
</gene>
<evidence type="ECO:0000256" key="6">
    <source>
        <dbReference type="ARBA" id="ARBA00023136"/>
    </source>
</evidence>
<feature type="transmembrane region" description="Helical" evidence="7">
    <location>
        <begin position="127"/>
        <end position="147"/>
    </location>
</feature>
<keyword evidence="3 7" id="KW-0808">Transferase</keyword>
<dbReference type="EC" id="2.5.1.145" evidence="7"/>
<feature type="transmembrane region" description="Helical" evidence="7">
    <location>
        <begin position="63"/>
        <end position="83"/>
    </location>
</feature>
<evidence type="ECO:0000256" key="3">
    <source>
        <dbReference type="ARBA" id="ARBA00022679"/>
    </source>
</evidence>
<evidence type="ECO:0000256" key="1">
    <source>
        <dbReference type="ARBA" id="ARBA00007150"/>
    </source>
</evidence>
<keyword evidence="10" id="KW-1185">Reference proteome</keyword>
<proteinExistence type="inferred from homology"/>
<dbReference type="HAMAP" id="MF_01147">
    <property type="entry name" value="Lgt"/>
    <property type="match status" value="1"/>
</dbReference>
<name>A0ABN2TJL2_9MICO</name>
<comment type="function">
    <text evidence="7">Catalyzes the transfer of the diacylglyceryl group from phosphatidylglycerol to the sulfhydryl group of the N-terminal cysteine of a prolipoprotein, the first step in the formation of mature lipoproteins.</text>
</comment>
<feature type="transmembrane region" description="Helical" evidence="7">
    <location>
        <begin position="256"/>
        <end position="282"/>
    </location>
</feature>
<organism evidence="9 10">
    <name type="scientific">Brevibacterium samyangense</name>
    <dbReference type="NCBI Taxonomy" id="366888"/>
    <lineage>
        <taxon>Bacteria</taxon>
        <taxon>Bacillati</taxon>
        <taxon>Actinomycetota</taxon>
        <taxon>Actinomycetes</taxon>
        <taxon>Micrococcales</taxon>
        <taxon>Brevibacteriaceae</taxon>
        <taxon>Brevibacterium</taxon>
    </lineage>
</organism>
<dbReference type="NCBIfam" id="TIGR00544">
    <property type="entry name" value="lgt"/>
    <property type="match status" value="1"/>
</dbReference>
<evidence type="ECO:0000256" key="4">
    <source>
        <dbReference type="ARBA" id="ARBA00022692"/>
    </source>
</evidence>
<evidence type="ECO:0000256" key="5">
    <source>
        <dbReference type="ARBA" id="ARBA00022989"/>
    </source>
</evidence>
<comment type="catalytic activity">
    <reaction evidence="7">
        <text>L-cysteinyl-[prolipoprotein] + a 1,2-diacyl-sn-glycero-3-phospho-(1'-sn-glycerol) = an S-1,2-diacyl-sn-glyceryl-L-cysteinyl-[prolipoprotein] + sn-glycerol 1-phosphate + H(+)</text>
        <dbReference type="Rhea" id="RHEA:56712"/>
        <dbReference type="Rhea" id="RHEA-COMP:14679"/>
        <dbReference type="Rhea" id="RHEA-COMP:14680"/>
        <dbReference type="ChEBI" id="CHEBI:15378"/>
        <dbReference type="ChEBI" id="CHEBI:29950"/>
        <dbReference type="ChEBI" id="CHEBI:57685"/>
        <dbReference type="ChEBI" id="CHEBI:64716"/>
        <dbReference type="ChEBI" id="CHEBI:140658"/>
        <dbReference type="EC" id="2.5.1.145"/>
    </reaction>
</comment>
<keyword evidence="5 7" id="KW-1133">Transmembrane helix</keyword>
<reference evidence="9 10" key="1">
    <citation type="journal article" date="2019" name="Int. J. Syst. Evol. Microbiol.">
        <title>The Global Catalogue of Microorganisms (GCM) 10K type strain sequencing project: providing services to taxonomists for standard genome sequencing and annotation.</title>
        <authorList>
            <consortium name="The Broad Institute Genomics Platform"/>
            <consortium name="The Broad Institute Genome Sequencing Center for Infectious Disease"/>
            <person name="Wu L."/>
            <person name="Ma J."/>
        </authorList>
    </citation>
    <scope>NUCLEOTIDE SEQUENCE [LARGE SCALE GENOMIC DNA]</scope>
    <source>
        <strain evidence="9 10">JCM 14546</strain>
    </source>
</reference>
<feature type="transmembrane region" description="Helical" evidence="7">
    <location>
        <begin position="103"/>
        <end position="120"/>
    </location>
</feature>
<dbReference type="InterPro" id="IPR001640">
    <property type="entry name" value="Lgt"/>
</dbReference>
<evidence type="ECO:0000256" key="2">
    <source>
        <dbReference type="ARBA" id="ARBA00022475"/>
    </source>
</evidence>
<feature type="transmembrane region" description="Helical" evidence="7">
    <location>
        <begin position="25"/>
        <end position="42"/>
    </location>
</feature>
<dbReference type="Proteomes" id="UP001500755">
    <property type="component" value="Unassembled WGS sequence"/>
</dbReference>
<accession>A0ABN2TJL2</accession>
<feature type="transmembrane region" description="Helical" evidence="7">
    <location>
        <begin position="227"/>
        <end position="244"/>
    </location>
</feature>